<proteinExistence type="predicted"/>
<feature type="non-terminal residue" evidence="2">
    <location>
        <position position="1"/>
    </location>
</feature>
<comment type="caution">
    <text evidence="2">The sequence shown here is derived from an EMBL/GenBank/DDBJ whole genome shotgun (WGS) entry which is preliminary data.</text>
</comment>
<evidence type="ECO:0000259" key="1">
    <source>
        <dbReference type="PROSITE" id="PS51186"/>
    </source>
</evidence>
<gene>
    <name evidence="2" type="ORF">S01H1_36506</name>
</gene>
<feature type="non-terminal residue" evidence="2">
    <location>
        <position position="270"/>
    </location>
</feature>
<dbReference type="Gene3D" id="3.40.630.30">
    <property type="match status" value="1"/>
</dbReference>
<evidence type="ECO:0000313" key="2">
    <source>
        <dbReference type="EMBL" id="GAG05037.1"/>
    </source>
</evidence>
<dbReference type="SUPFAM" id="SSF55729">
    <property type="entry name" value="Acyl-CoA N-acyltransferases (Nat)"/>
    <property type="match status" value="1"/>
</dbReference>
<feature type="domain" description="N-acetyltransferase" evidence="1">
    <location>
        <begin position="27"/>
        <end position="180"/>
    </location>
</feature>
<protein>
    <recommendedName>
        <fullName evidence="1">N-acetyltransferase domain-containing protein</fullName>
    </recommendedName>
</protein>
<organism evidence="2">
    <name type="scientific">marine sediment metagenome</name>
    <dbReference type="NCBI Taxonomy" id="412755"/>
    <lineage>
        <taxon>unclassified sequences</taxon>
        <taxon>metagenomes</taxon>
        <taxon>ecological metagenomes</taxon>
    </lineage>
</organism>
<dbReference type="EMBL" id="BARS01022876">
    <property type="protein sequence ID" value="GAG05037.1"/>
    <property type="molecule type" value="Genomic_DNA"/>
</dbReference>
<reference evidence="2" key="1">
    <citation type="journal article" date="2014" name="Front. Microbiol.">
        <title>High frequency of phylogenetically diverse reductive dehalogenase-homologous genes in deep subseafloor sedimentary metagenomes.</title>
        <authorList>
            <person name="Kawai M."/>
            <person name="Futagami T."/>
            <person name="Toyoda A."/>
            <person name="Takaki Y."/>
            <person name="Nishi S."/>
            <person name="Hori S."/>
            <person name="Arai W."/>
            <person name="Tsubouchi T."/>
            <person name="Morono Y."/>
            <person name="Uchiyama I."/>
            <person name="Ito T."/>
            <person name="Fujiyama A."/>
            <person name="Inagaki F."/>
            <person name="Takami H."/>
        </authorList>
    </citation>
    <scope>NUCLEOTIDE SEQUENCE</scope>
    <source>
        <strain evidence="2">Expedition CK06-06</strain>
    </source>
</reference>
<dbReference type="PROSITE" id="PS51186">
    <property type="entry name" value="GNAT"/>
    <property type="match status" value="1"/>
</dbReference>
<dbReference type="InterPro" id="IPR000182">
    <property type="entry name" value="GNAT_dom"/>
</dbReference>
<dbReference type="GO" id="GO:0016747">
    <property type="term" value="F:acyltransferase activity, transferring groups other than amino-acyl groups"/>
    <property type="evidence" value="ECO:0007669"/>
    <property type="project" value="InterPro"/>
</dbReference>
<accession>X0V0U8</accession>
<dbReference type="AlphaFoldDB" id="X0V0U8"/>
<sequence length="270" mass="30272">DYYAACDLEPYEPSVGPIASSLDKLKCRVRQMKPSEAAEVSKTIYKTYGYTYPRDYVYYPEKINALNKSGRIYSAVAVSGEKDIAGYGVFQIWEENPQIVEMAQGVVKPEFRSLGCFRNITKYLLDQAKSMGKQGAFGEAVTNHTISQHTVHGFGFKDCGLRLGMIPTGTLFKGMQGKIPYRVSMLVQFLYLKPAAAPSRTIYTPPHHEDMITALYKEMGVRPEVKRTVPAEAKRVTSSSVIRIKLVGSLSFARIIIDRYGKKIIDELQT</sequence>
<name>X0V0U8_9ZZZZ</name>
<dbReference type="InterPro" id="IPR016181">
    <property type="entry name" value="Acyl_CoA_acyltransferase"/>
</dbReference>